<gene>
    <name evidence="1" type="ORF">BINO364_LOCUS9663</name>
</gene>
<protein>
    <submittedName>
        <fullName evidence="1">Uncharacterized protein</fullName>
    </submittedName>
</protein>
<sequence>MLNDCLLKLMNLPSLSKRGVIVSQLQSNRIGFYYGRRHHGVGRTIFAMLEQFPCEYVGRLSWPAVAWRFS</sequence>
<dbReference type="AlphaFoldDB" id="A0A8J9VP23"/>
<evidence type="ECO:0000313" key="2">
    <source>
        <dbReference type="Proteomes" id="UP000838878"/>
    </source>
</evidence>
<proteinExistence type="predicted"/>
<name>A0A8J9VP23_9NEOP</name>
<accession>A0A8J9VP23</accession>
<evidence type="ECO:0000313" key="1">
    <source>
        <dbReference type="EMBL" id="CAH0723895.1"/>
    </source>
</evidence>
<organism evidence="1 2">
    <name type="scientific">Brenthis ino</name>
    <name type="common">lesser marbled fritillary</name>
    <dbReference type="NCBI Taxonomy" id="405034"/>
    <lineage>
        <taxon>Eukaryota</taxon>
        <taxon>Metazoa</taxon>
        <taxon>Ecdysozoa</taxon>
        <taxon>Arthropoda</taxon>
        <taxon>Hexapoda</taxon>
        <taxon>Insecta</taxon>
        <taxon>Pterygota</taxon>
        <taxon>Neoptera</taxon>
        <taxon>Endopterygota</taxon>
        <taxon>Lepidoptera</taxon>
        <taxon>Glossata</taxon>
        <taxon>Ditrysia</taxon>
        <taxon>Papilionoidea</taxon>
        <taxon>Nymphalidae</taxon>
        <taxon>Heliconiinae</taxon>
        <taxon>Argynnini</taxon>
        <taxon>Brenthis</taxon>
    </lineage>
</organism>
<dbReference type="Proteomes" id="UP000838878">
    <property type="component" value="Chromosome 4"/>
</dbReference>
<feature type="non-terminal residue" evidence="1">
    <location>
        <position position="70"/>
    </location>
</feature>
<keyword evidence="2" id="KW-1185">Reference proteome</keyword>
<reference evidence="1" key="1">
    <citation type="submission" date="2021-12" db="EMBL/GenBank/DDBJ databases">
        <authorList>
            <person name="Martin H S."/>
        </authorList>
    </citation>
    <scope>NUCLEOTIDE SEQUENCE</scope>
</reference>
<dbReference type="EMBL" id="OV170224">
    <property type="protein sequence ID" value="CAH0723895.1"/>
    <property type="molecule type" value="Genomic_DNA"/>
</dbReference>